<dbReference type="SUPFAM" id="SSF56317">
    <property type="entry name" value="Carbon-nitrogen hydrolase"/>
    <property type="match status" value="1"/>
</dbReference>
<evidence type="ECO:0008006" key="5">
    <source>
        <dbReference type="Google" id="ProtNLM"/>
    </source>
</evidence>
<protein>
    <recommendedName>
        <fullName evidence="5">CN hydrolase domain-containing protein</fullName>
    </recommendedName>
</protein>
<evidence type="ECO:0000256" key="1">
    <source>
        <dbReference type="SAM" id="MobiDB-lite"/>
    </source>
</evidence>
<gene>
    <name evidence="3" type="ORF">WOLCODRAFT_112763</name>
</gene>
<dbReference type="EMBL" id="KB467831">
    <property type="protein sequence ID" value="PCH33901.1"/>
    <property type="molecule type" value="Genomic_DNA"/>
</dbReference>
<dbReference type="AlphaFoldDB" id="A0A2H3IVZ5"/>
<dbReference type="OrthoDB" id="2626014at2759"/>
<accession>A0A2H3IVZ5</accession>
<keyword evidence="2" id="KW-0472">Membrane</keyword>
<feature type="transmembrane region" description="Helical" evidence="2">
    <location>
        <begin position="88"/>
        <end position="114"/>
    </location>
</feature>
<evidence type="ECO:0000313" key="4">
    <source>
        <dbReference type="Proteomes" id="UP000218811"/>
    </source>
</evidence>
<feature type="region of interest" description="Disordered" evidence="1">
    <location>
        <begin position="215"/>
        <end position="237"/>
    </location>
</feature>
<keyword evidence="2" id="KW-0812">Transmembrane</keyword>
<reference evidence="3 4" key="1">
    <citation type="journal article" date="2012" name="Science">
        <title>The Paleozoic origin of enzymatic lignin decomposition reconstructed from 31 fungal genomes.</title>
        <authorList>
            <person name="Floudas D."/>
            <person name="Binder M."/>
            <person name="Riley R."/>
            <person name="Barry K."/>
            <person name="Blanchette R.A."/>
            <person name="Henrissat B."/>
            <person name="Martinez A.T."/>
            <person name="Otillar R."/>
            <person name="Spatafora J.W."/>
            <person name="Yadav J.S."/>
            <person name="Aerts A."/>
            <person name="Benoit I."/>
            <person name="Boyd A."/>
            <person name="Carlson A."/>
            <person name="Copeland A."/>
            <person name="Coutinho P.M."/>
            <person name="de Vries R.P."/>
            <person name="Ferreira P."/>
            <person name="Findley K."/>
            <person name="Foster B."/>
            <person name="Gaskell J."/>
            <person name="Glotzer D."/>
            <person name="Gorecki P."/>
            <person name="Heitman J."/>
            <person name="Hesse C."/>
            <person name="Hori C."/>
            <person name="Igarashi K."/>
            <person name="Jurgens J.A."/>
            <person name="Kallen N."/>
            <person name="Kersten P."/>
            <person name="Kohler A."/>
            <person name="Kuees U."/>
            <person name="Kumar T.K.A."/>
            <person name="Kuo A."/>
            <person name="LaButti K."/>
            <person name="Larrondo L.F."/>
            <person name="Lindquist E."/>
            <person name="Ling A."/>
            <person name="Lombard V."/>
            <person name="Lucas S."/>
            <person name="Lundell T."/>
            <person name="Martin R."/>
            <person name="McLaughlin D.J."/>
            <person name="Morgenstern I."/>
            <person name="Morin E."/>
            <person name="Murat C."/>
            <person name="Nagy L.G."/>
            <person name="Nolan M."/>
            <person name="Ohm R.A."/>
            <person name="Patyshakuliyeva A."/>
            <person name="Rokas A."/>
            <person name="Ruiz-Duenas F.J."/>
            <person name="Sabat G."/>
            <person name="Salamov A."/>
            <person name="Samejima M."/>
            <person name="Schmutz J."/>
            <person name="Slot J.C."/>
            <person name="St John F."/>
            <person name="Stenlid J."/>
            <person name="Sun H."/>
            <person name="Sun S."/>
            <person name="Syed K."/>
            <person name="Tsang A."/>
            <person name="Wiebenga A."/>
            <person name="Young D."/>
            <person name="Pisabarro A."/>
            <person name="Eastwood D.C."/>
            <person name="Martin F."/>
            <person name="Cullen D."/>
            <person name="Grigoriev I.V."/>
            <person name="Hibbett D.S."/>
        </authorList>
    </citation>
    <scope>NUCLEOTIDE SEQUENCE [LARGE SCALE GENOMIC DNA]</scope>
    <source>
        <strain evidence="3 4">MD-104</strain>
    </source>
</reference>
<sequence length="599" mass="64296">MAQVSGLVVRQPSIYLVVAPLVALTALSTTPSLGGVALLLGVLQLHAHTFLPRGKALSHGVGQVLLLSLASAITHLKPSLNALSSPSISVIVLACLSALSAAISLISISAAYYANRAVATPWAKLTLFPAVWTTVWGAAAYISPVGRLVTWSPIIGLGPYGWIRPVFGQWGVDWITAAWAVVVAETVGGWLVGAAEAEFEDAPAATAHENLVSYGTEDLTQTNGPPPERPRSRTASVPQPRHVFSLAGLLVALTVPSYFFTSLPSPTLSSPDITSLNVACALPQPMRSGEITHAPTLADYTHETSTLNPVADIILWPEGAVRFDRPGEKEEAFKDIMDKMPSKKLYGISFEEYTLEGPSNRRNTPGIRRNGFALLNKEGIVMEYYKRMLVPIAESFALTAYSDPPSVYTWEVGMPKDWAKTKWSSNPNHTRPIPITASICLDFSSSFSFSALDTRPALILAPARTWHISVGYAMWEQARARAEELGSMVLWCDGGDGGVSGVAGAGMHDVVQVGRGSWVKRIGVAYPPDQDRTVYSWGGGWAALVAAWGLAGVGGAAEAGLLMLGRSGDVRVLRGIRSIGEKVMNRLRIRREEERPLLE</sequence>
<dbReference type="Gene3D" id="3.60.110.10">
    <property type="entry name" value="Carbon-nitrogen hydrolase"/>
    <property type="match status" value="1"/>
</dbReference>
<keyword evidence="4" id="KW-1185">Reference proteome</keyword>
<dbReference type="InterPro" id="IPR036526">
    <property type="entry name" value="C-N_Hydrolase_sf"/>
</dbReference>
<dbReference type="Proteomes" id="UP000218811">
    <property type="component" value="Unassembled WGS sequence"/>
</dbReference>
<keyword evidence="2" id="KW-1133">Transmembrane helix</keyword>
<name>A0A2H3IVZ5_WOLCO</name>
<proteinExistence type="predicted"/>
<dbReference type="STRING" id="742152.A0A2H3IVZ5"/>
<feature type="transmembrane region" description="Helical" evidence="2">
    <location>
        <begin position="14"/>
        <end position="45"/>
    </location>
</feature>
<evidence type="ECO:0000313" key="3">
    <source>
        <dbReference type="EMBL" id="PCH33901.1"/>
    </source>
</evidence>
<organism evidence="3 4">
    <name type="scientific">Wolfiporia cocos (strain MD-104)</name>
    <name type="common">Brown rot fungus</name>
    <dbReference type="NCBI Taxonomy" id="742152"/>
    <lineage>
        <taxon>Eukaryota</taxon>
        <taxon>Fungi</taxon>
        <taxon>Dikarya</taxon>
        <taxon>Basidiomycota</taxon>
        <taxon>Agaricomycotina</taxon>
        <taxon>Agaricomycetes</taxon>
        <taxon>Polyporales</taxon>
        <taxon>Phaeolaceae</taxon>
        <taxon>Wolfiporia</taxon>
    </lineage>
</organism>
<dbReference type="OMA" id="PARTWHP"/>
<evidence type="ECO:0000256" key="2">
    <source>
        <dbReference type="SAM" id="Phobius"/>
    </source>
</evidence>